<proteinExistence type="predicted"/>
<gene>
    <name evidence="1" type="ORF">SDC9_201318</name>
</gene>
<sequence length="80" mass="8698">MLVLPEHILVVIKLQGKITVLDLGGGNAGNRCGHIMTQHQNPALGIEELIHILGRQRAFIITEHIIKFKGGGYDLVIPPA</sequence>
<dbReference type="EMBL" id="VSSQ01120993">
    <property type="protein sequence ID" value="MPN53654.1"/>
    <property type="molecule type" value="Genomic_DNA"/>
</dbReference>
<comment type="caution">
    <text evidence="1">The sequence shown here is derived from an EMBL/GenBank/DDBJ whole genome shotgun (WGS) entry which is preliminary data.</text>
</comment>
<organism evidence="1">
    <name type="scientific">bioreactor metagenome</name>
    <dbReference type="NCBI Taxonomy" id="1076179"/>
    <lineage>
        <taxon>unclassified sequences</taxon>
        <taxon>metagenomes</taxon>
        <taxon>ecological metagenomes</taxon>
    </lineage>
</organism>
<accession>A0A645IZI4</accession>
<reference evidence="1" key="1">
    <citation type="submission" date="2019-08" db="EMBL/GenBank/DDBJ databases">
        <authorList>
            <person name="Kucharzyk K."/>
            <person name="Murdoch R.W."/>
            <person name="Higgins S."/>
            <person name="Loffler F."/>
        </authorList>
    </citation>
    <scope>NUCLEOTIDE SEQUENCE</scope>
</reference>
<name>A0A645IZI4_9ZZZZ</name>
<evidence type="ECO:0000313" key="1">
    <source>
        <dbReference type="EMBL" id="MPN53654.1"/>
    </source>
</evidence>
<dbReference type="AlphaFoldDB" id="A0A645IZI4"/>
<protein>
    <submittedName>
        <fullName evidence="1">Uncharacterized protein</fullName>
    </submittedName>
</protein>